<feature type="transmembrane region" description="Helical" evidence="1">
    <location>
        <begin position="40"/>
        <end position="66"/>
    </location>
</feature>
<sequence>MLVIGVKQEEPDKIFLMMLVMAVGTFLPYIEIVLTGVTVFILVISFVIMSLHIYLLLCVVSIYIIITNKVKLQRVWYTRDTRY</sequence>
<evidence type="ECO:0000256" key="1">
    <source>
        <dbReference type="SAM" id="Phobius"/>
    </source>
</evidence>
<keyword evidence="1" id="KW-0812">Transmembrane</keyword>
<keyword evidence="1" id="KW-1133">Transmembrane helix</keyword>
<keyword evidence="3" id="KW-1185">Reference proteome</keyword>
<evidence type="ECO:0000313" key="3">
    <source>
        <dbReference type="Proteomes" id="UP001153620"/>
    </source>
</evidence>
<evidence type="ECO:0000313" key="2">
    <source>
        <dbReference type="EMBL" id="CAG9809635.1"/>
    </source>
</evidence>
<feature type="transmembrane region" description="Helical" evidence="1">
    <location>
        <begin position="14"/>
        <end position="34"/>
    </location>
</feature>
<dbReference type="Proteomes" id="UP001153620">
    <property type="component" value="Chromosome 3"/>
</dbReference>
<gene>
    <name evidence="2" type="ORF">CHIRRI_LOCUS12455</name>
</gene>
<reference evidence="2" key="2">
    <citation type="submission" date="2022-10" db="EMBL/GenBank/DDBJ databases">
        <authorList>
            <consortium name="ENA_rothamsted_submissions"/>
            <consortium name="culmorum"/>
            <person name="King R."/>
        </authorList>
    </citation>
    <scope>NUCLEOTIDE SEQUENCE</scope>
</reference>
<protein>
    <submittedName>
        <fullName evidence="2">Uncharacterized protein</fullName>
    </submittedName>
</protein>
<name>A0A9N9S2I5_9DIPT</name>
<dbReference type="AlphaFoldDB" id="A0A9N9S2I5"/>
<accession>A0A9N9S2I5</accession>
<reference evidence="2" key="1">
    <citation type="submission" date="2022-01" db="EMBL/GenBank/DDBJ databases">
        <authorList>
            <person name="King R."/>
        </authorList>
    </citation>
    <scope>NUCLEOTIDE SEQUENCE</scope>
</reference>
<proteinExistence type="predicted"/>
<keyword evidence="1" id="KW-0472">Membrane</keyword>
<organism evidence="2 3">
    <name type="scientific">Chironomus riparius</name>
    <dbReference type="NCBI Taxonomy" id="315576"/>
    <lineage>
        <taxon>Eukaryota</taxon>
        <taxon>Metazoa</taxon>
        <taxon>Ecdysozoa</taxon>
        <taxon>Arthropoda</taxon>
        <taxon>Hexapoda</taxon>
        <taxon>Insecta</taxon>
        <taxon>Pterygota</taxon>
        <taxon>Neoptera</taxon>
        <taxon>Endopterygota</taxon>
        <taxon>Diptera</taxon>
        <taxon>Nematocera</taxon>
        <taxon>Chironomoidea</taxon>
        <taxon>Chironomidae</taxon>
        <taxon>Chironominae</taxon>
        <taxon>Chironomus</taxon>
    </lineage>
</organism>
<dbReference type="EMBL" id="OU895879">
    <property type="protein sequence ID" value="CAG9809635.1"/>
    <property type="molecule type" value="Genomic_DNA"/>
</dbReference>